<keyword evidence="1" id="KW-1133">Transmembrane helix</keyword>
<feature type="domain" description="DUF6533" evidence="2">
    <location>
        <begin position="23"/>
        <end position="68"/>
    </location>
</feature>
<dbReference type="EMBL" id="KQ086078">
    <property type="protein sequence ID" value="KLO08767.1"/>
    <property type="molecule type" value="Genomic_DNA"/>
</dbReference>
<accession>A0A0H2RBG6</accession>
<evidence type="ECO:0000256" key="1">
    <source>
        <dbReference type="SAM" id="Phobius"/>
    </source>
</evidence>
<reference evidence="3 4" key="1">
    <citation type="submission" date="2015-04" db="EMBL/GenBank/DDBJ databases">
        <title>Complete genome sequence of Schizopora paradoxa KUC8140, a cosmopolitan wood degrader in East Asia.</title>
        <authorList>
            <consortium name="DOE Joint Genome Institute"/>
            <person name="Min B."/>
            <person name="Park H."/>
            <person name="Jang Y."/>
            <person name="Kim J.-J."/>
            <person name="Kim K.H."/>
            <person name="Pangilinan J."/>
            <person name="Lipzen A."/>
            <person name="Riley R."/>
            <person name="Grigoriev I.V."/>
            <person name="Spatafora J.W."/>
            <person name="Choi I.-G."/>
        </authorList>
    </citation>
    <scope>NUCLEOTIDE SEQUENCE [LARGE SCALE GENOMIC DNA]</scope>
    <source>
        <strain evidence="3 4">KUC8140</strain>
    </source>
</reference>
<protein>
    <recommendedName>
        <fullName evidence="2">DUF6533 domain-containing protein</fullName>
    </recommendedName>
</protein>
<feature type="transmembrane region" description="Helical" evidence="1">
    <location>
        <begin position="171"/>
        <end position="191"/>
    </location>
</feature>
<organism evidence="3 4">
    <name type="scientific">Schizopora paradoxa</name>
    <dbReference type="NCBI Taxonomy" id="27342"/>
    <lineage>
        <taxon>Eukaryota</taxon>
        <taxon>Fungi</taxon>
        <taxon>Dikarya</taxon>
        <taxon>Basidiomycota</taxon>
        <taxon>Agaricomycotina</taxon>
        <taxon>Agaricomycetes</taxon>
        <taxon>Hymenochaetales</taxon>
        <taxon>Schizoporaceae</taxon>
        <taxon>Schizopora</taxon>
    </lineage>
</organism>
<dbReference type="InterPro" id="IPR045340">
    <property type="entry name" value="DUF6533"/>
</dbReference>
<evidence type="ECO:0000313" key="4">
    <source>
        <dbReference type="Proteomes" id="UP000053477"/>
    </source>
</evidence>
<name>A0A0H2RBG6_9AGAM</name>
<feature type="transmembrane region" description="Helical" evidence="1">
    <location>
        <begin position="20"/>
        <end position="39"/>
    </location>
</feature>
<feature type="transmembrane region" description="Helical" evidence="1">
    <location>
        <begin position="212"/>
        <end position="234"/>
    </location>
</feature>
<dbReference type="Proteomes" id="UP000053477">
    <property type="component" value="Unassembled WGS sequence"/>
</dbReference>
<evidence type="ECO:0000259" key="2">
    <source>
        <dbReference type="Pfam" id="PF20151"/>
    </source>
</evidence>
<dbReference type="AlphaFoldDB" id="A0A0H2RBG6"/>
<proteinExistence type="predicted"/>
<evidence type="ECO:0000313" key="3">
    <source>
        <dbReference type="EMBL" id="KLO08767.1"/>
    </source>
</evidence>
<keyword evidence="4" id="KW-1185">Reference proteome</keyword>
<dbReference type="Pfam" id="PF20151">
    <property type="entry name" value="DUF6533"/>
    <property type="match status" value="1"/>
</dbReference>
<dbReference type="OrthoDB" id="3349377at2759"/>
<gene>
    <name evidence="3" type="ORF">SCHPADRAFT_908362</name>
</gene>
<dbReference type="InParanoid" id="A0A0H2RBG6"/>
<sequence>MYYIPTTLHEIVQAADYEVVFHYLLVSTLSMLFTEYIVTIQEEVHFIWDSRFGLVKSLYLLNRYIPPMNVLYSLYVFIFTEKTGETLCRKEFIIMGSVTYLQFAIAYAVLCVRAYAVWSSVKSVLLLLVGLFITSITVEAYVVGNYFAGSLAFNLGSGVPGCLILLTNNKMWIALVVIVCSDAVTLALLLIKSVTSSRSSRSGLLTVMVRDGIGYFVCVMGLSIANMIVLRTVAPMMRDLYILPQASLQNVLCVRLLLHLHVVNDRESNLSTSDMTLVELKDSRQTRRRPAGMTDTYSSCTDSIVYVAPFAAHHD</sequence>
<feature type="transmembrane region" description="Helical" evidence="1">
    <location>
        <begin position="60"/>
        <end position="80"/>
    </location>
</feature>
<feature type="transmembrane region" description="Helical" evidence="1">
    <location>
        <begin position="92"/>
        <end position="112"/>
    </location>
</feature>
<keyword evidence="1" id="KW-0472">Membrane</keyword>
<feature type="transmembrane region" description="Helical" evidence="1">
    <location>
        <begin position="124"/>
        <end position="148"/>
    </location>
</feature>
<keyword evidence="1" id="KW-0812">Transmembrane</keyword>